<dbReference type="SUPFAM" id="SSF141868">
    <property type="entry name" value="EAL domain-like"/>
    <property type="match status" value="1"/>
</dbReference>
<feature type="transmembrane region" description="Helical" evidence="1">
    <location>
        <begin position="271"/>
        <end position="291"/>
    </location>
</feature>
<dbReference type="PANTHER" id="PTHR33121:SF71">
    <property type="entry name" value="OXYGEN SENSOR PROTEIN DOSP"/>
    <property type="match status" value="1"/>
</dbReference>
<dbReference type="SUPFAM" id="SSF55073">
    <property type="entry name" value="Nucleotide cyclase"/>
    <property type="match status" value="1"/>
</dbReference>
<name>A0A1I2GXG9_9BURK</name>
<keyword evidence="1" id="KW-1133">Transmembrane helix</keyword>
<dbReference type="CDD" id="cd01948">
    <property type="entry name" value="EAL"/>
    <property type="match status" value="1"/>
</dbReference>
<dbReference type="Pfam" id="PF14827">
    <property type="entry name" value="dCache_3"/>
    <property type="match status" value="1"/>
</dbReference>
<dbReference type="PROSITE" id="PS50885">
    <property type="entry name" value="HAMP"/>
    <property type="match status" value="1"/>
</dbReference>
<dbReference type="InterPro" id="IPR029150">
    <property type="entry name" value="dCache_3"/>
</dbReference>
<dbReference type="OrthoDB" id="9813903at2"/>
<dbReference type="GO" id="GO:0016020">
    <property type="term" value="C:membrane"/>
    <property type="evidence" value="ECO:0007669"/>
    <property type="project" value="InterPro"/>
</dbReference>
<dbReference type="EMBL" id="FONX01000017">
    <property type="protein sequence ID" value="SFF21467.1"/>
    <property type="molecule type" value="Genomic_DNA"/>
</dbReference>
<dbReference type="CDD" id="cd01949">
    <property type="entry name" value="GGDEF"/>
    <property type="match status" value="1"/>
</dbReference>
<evidence type="ECO:0000313" key="6">
    <source>
        <dbReference type="Proteomes" id="UP000199119"/>
    </source>
</evidence>
<dbReference type="InterPro" id="IPR001633">
    <property type="entry name" value="EAL_dom"/>
</dbReference>
<evidence type="ECO:0000259" key="2">
    <source>
        <dbReference type="PROSITE" id="PS50883"/>
    </source>
</evidence>
<reference evidence="6" key="1">
    <citation type="submission" date="2016-10" db="EMBL/GenBank/DDBJ databases">
        <authorList>
            <person name="Varghese N."/>
            <person name="Submissions S."/>
        </authorList>
    </citation>
    <scope>NUCLEOTIDE SEQUENCE [LARGE SCALE GENOMIC DNA]</scope>
    <source>
        <strain evidence="6">DSM 27981</strain>
    </source>
</reference>
<feature type="domain" description="HAMP" evidence="3">
    <location>
        <begin position="293"/>
        <end position="346"/>
    </location>
</feature>
<evidence type="ECO:0000259" key="4">
    <source>
        <dbReference type="PROSITE" id="PS50887"/>
    </source>
</evidence>
<dbReference type="STRING" id="1177982.SAMN04489711_11732"/>
<dbReference type="InterPro" id="IPR000160">
    <property type="entry name" value="GGDEF_dom"/>
</dbReference>
<evidence type="ECO:0000259" key="3">
    <source>
        <dbReference type="PROSITE" id="PS50885"/>
    </source>
</evidence>
<proteinExistence type="predicted"/>
<dbReference type="SMART" id="SM00267">
    <property type="entry name" value="GGDEF"/>
    <property type="match status" value="1"/>
</dbReference>
<feature type="domain" description="EAL" evidence="2">
    <location>
        <begin position="522"/>
        <end position="775"/>
    </location>
</feature>
<evidence type="ECO:0000256" key="1">
    <source>
        <dbReference type="SAM" id="Phobius"/>
    </source>
</evidence>
<dbReference type="Pfam" id="PF00990">
    <property type="entry name" value="GGDEF"/>
    <property type="match status" value="1"/>
</dbReference>
<dbReference type="Pfam" id="PF00672">
    <property type="entry name" value="HAMP"/>
    <property type="match status" value="1"/>
</dbReference>
<dbReference type="SMART" id="SM00052">
    <property type="entry name" value="EAL"/>
    <property type="match status" value="1"/>
</dbReference>
<dbReference type="InterPro" id="IPR035919">
    <property type="entry name" value="EAL_sf"/>
</dbReference>
<dbReference type="PROSITE" id="PS50883">
    <property type="entry name" value="EAL"/>
    <property type="match status" value="1"/>
</dbReference>
<dbReference type="InterPro" id="IPR043128">
    <property type="entry name" value="Rev_trsase/Diguanyl_cyclase"/>
</dbReference>
<dbReference type="Gene3D" id="3.30.70.270">
    <property type="match status" value="1"/>
</dbReference>
<dbReference type="InterPro" id="IPR029787">
    <property type="entry name" value="Nucleotide_cyclase"/>
</dbReference>
<dbReference type="RefSeq" id="WP_092941232.1">
    <property type="nucleotide sequence ID" value="NZ_FONX01000017.1"/>
</dbReference>
<dbReference type="CDD" id="cd06225">
    <property type="entry name" value="HAMP"/>
    <property type="match status" value="1"/>
</dbReference>
<dbReference type="SUPFAM" id="SSF158472">
    <property type="entry name" value="HAMP domain-like"/>
    <property type="match status" value="1"/>
</dbReference>
<dbReference type="InterPro" id="IPR050706">
    <property type="entry name" value="Cyclic-di-GMP_PDE-like"/>
</dbReference>
<dbReference type="PROSITE" id="PS50887">
    <property type="entry name" value="GGDEF"/>
    <property type="match status" value="1"/>
</dbReference>
<dbReference type="Gene3D" id="6.10.340.10">
    <property type="match status" value="1"/>
</dbReference>
<dbReference type="PANTHER" id="PTHR33121">
    <property type="entry name" value="CYCLIC DI-GMP PHOSPHODIESTERASE PDEF"/>
    <property type="match status" value="1"/>
</dbReference>
<dbReference type="AlphaFoldDB" id="A0A1I2GXG9"/>
<keyword evidence="1" id="KW-0812">Transmembrane</keyword>
<dbReference type="InterPro" id="IPR003660">
    <property type="entry name" value="HAMP_dom"/>
</dbReference>
<dbReference type="Pfam" id="PF00563">
    <property type="entry name" value="EAL"/>
    <property type="match status" value="1"/>
</dbReference>
<dbReference type="GO" id="GO:0071111">
    <property type="term" value="F:cyclic-guanylate-specific phosphodiesterase activity"/>
    <property type="evidence" value="ECO:0007669"/>
    <property type="project" value="InterPro"/>
</dbReference>
<sequence>MTCRALPRSLIFRLVGLSLLLLLIVQLAGFAVVRATIDRNAHAQIDAALQGDERAWPRVLEHNSERLRQGATLLAADYGFRSAVLSGDVETMQSVLDNHGRRIGATVTAMLDLRRALVASSTKDVSGEHSAALLQAVSQIGATSHTGRVVVVEGVPYQFVMVPMRAPLTIGWVLMGFPISRAQLEELQQLRSVDIALLVTGAGGSRSVPVSTLPAEVTDELRRAGAVHELDTAQGVLLARVVPMDSVGGQVEAVILRSVDEVVAPYHRLQVLLGAITLAGVLLFAAANAWMAHRLTIPLRSLIAGTRRLSSGNYAVPMEHMERRDEIGNLARAFDRMRLDIAGQQAEIHRLAHTDRVTGLPNREHFRRLVVQALEAEGPAARFAVLSLDLHRFRHVNGVLGYAVGDRLLRAVAERIAGQFRTDADVGARVGGNTFGILLPGADAEEAAAVAQRVQRAFETPLALGDQTLDISAGIGIACFPGPATDADALLNHAEIAMYAAKQHLGGIMQYDTSMDSSSPQSLSMLTDLRRAVEQGELRVYLQPKVGLSGPPGFSAEALLRWQHPERGLVPPMLFIPFAEQTGFVRQLTLWVFGEVARLLSGPALRGSGLRVSVNLSAHDLLDPELHNKLGAVLQRQGLSARSFCLEITESAIIDDPTRAAAMLQRLADMGFRLSIDDFGTGYSSLGYLRRLPVHELKIDKSFVMGMASADGDAQIVRSTIDLAHNLGLTVVAEGVETDEVLQRLKALHCDDAQGYFISRPLPVDAFLAWMERTRAQEASSALSGATQ</sequence>
<dbReference type="Gene3D" id="3.20.20.450">
    <property type="entry name" value="EAL domain"/>
    <property type="match status" value="1"/>
</dbReference>
<evidence type="ECO:0000313" key="5">
    <source>
        <dbReference type="EMBL" id="SFF21467.1"/>
    </source>
</evidence>
<dbReference type="NCBIfam" id="TIGR00254">
    <property type="entry name" value="GGDEF"/>
    <property type="match status" value="1"/>
</dbReference>
<protein>
    <submittedName>
        <fullName evidence="5">Diguanylate cyclase (GGDEF) domain-containing protein</fullName>
    </submittedName>
</protein>
<organism evidence="5 6">
    <name type="scientific">Paracidovorax wautersii</name>
    <dbReference type="NCBI Taxonomy" id="1177982"/>
    <lineage>
        <taxon>Bacteria</taxon>
        <taxon>Pseudomonadati</taxon>
        <taxon>Pseudomonadota</taxon>
        <taxon>Betaproteobacteria</taxon>
        <taxon>Burkholderiales</taxon>
        <taxon>Comamonadaceae</taxon>
        <taxon>Paracidovorax</taxon>
    </lineage>
</organism>
<feature type="domain" description="GGDEF" evidence="4">
    <location>
        <begin position="381"/>
        <end position="515"/>
    </location>
</feature>
<keyword evidence="6" id="KW-1185">Reference proteome</keyword>
<accession>A0A1I2GXG9</accession>
<dbReference type="GO" id="GO:0007165">
    <property type="term" value="P:signal transduction"/>
    <property type="evidence" value="ECO:0007669"/>
    <property type="project" value="InterPro"/>
</dbReference>
<dbReference type="Proteomes" id="UP000199119">
    <property type="component" value="Unassembled WGS sequence"/>
</dbReference>
<dbReference type="SMART" id="SM00304">
    <property type="entry name" value="HAMP"/>
    <property type="match status" value="1"/>
</dbReference>
<keyword evidence="1" id="KW-0472">Membrane</keyword>
<dbReference type="SUPFAM" id="SSF103190">
    <property type="entry name" value="Sensory domain-like"/>
    <property type="match status" value="1"/>
</dbReference>
<dbReference type="InterPro" id="IPR029151">
    <property type="entry name" value="Sensor-like_sf"/>
</dbReference>
<gene>
    <name evidence="5" type="ORF">SAMN04489711_11732</name>
</gene>